<dbReference type="Pfam" id="PF00251">
    <property type="entry name" value="Glyco_hydro_32N"/>
    <property type="match status" value="1"/>
</dbReference>
<feature type="domain" description="Glycosyl hydrolase family 32 N-terminal" evidence="7">
    <location>
        <begin position="14"/>
        <end position="321"/>
    </location>
</feature>
<keyword evidence="3 5" id="KW-0378">Hydrolase</keyword>
<evidence type="ECO:0000313" key="9">
    <source>
        <dbReference type="EMBL" id="CAG6394721.1"/>
    </source>
</evidence>
<name>A0A9W4E7C3_9ACTN</name>
<dbReference type="PROSITE" id="PS00609">
    <property type="entry name" value="GLYCOSYL_HYDROL_F32"/>
    <property type="match status" value="1"/>
</dbReference>
<organism evidence="9 10">
    <name type="scientific">Actinacidiphila cocklensis</name>
    <dbReference type="NCBI Taxonomy" id="887465"/>
    <lineage>
        <taxon>Bacteria</taxon>
        <taxon>Bacillati</taxon>
        <taxon>Actinomycetota</taxon>
        <taxon>Actinomycetes</taxon>
        <taxon>Kitasatosporales</taxon>
        <taxon>Streptomycetaceae</taxon>
        <taxon>Actinacidiphila</taxon>
    </lineage>
</organism>
<dbReference type="Gene3D" id="2.115.10.20">
    <property type="entry name" value="Glycosyl hydrolase domain, family 43"/>
    <property type="match status" value="1"/>
</dbReference>
<comment type="caution">
    <text evidence="9">The sequence shown here is derived from an EMBL/GenBank/DDBJ whole genome shotgun (WGS) entry which is preliminary data.</text>
</comment>
<evidence type="ECO:0000256" key="6">
    <source>
        <dbReference type="SAM" id="MobiDB-lite"/>
    </source>
</evidence>
<dbReference type="SUPFAM" id="SSF75005">
    <property type="entry name" value="Arabinanase/levansucrase/invertase"/>
    <property type="match status" value="1"/>
</dbReference>
<evidence type="ECO:0000259" key="8">
    <source>
        <dbReference type="Pfam" id="PF08244"/>
    </source>
</evidence>
<dbReference type="AlphaFoldDB" id="A0A9W4E7C3"/>
<dbReference type="SUPFAM" id="SSF49899">
    <property type="entry name" value="Concanavalin A-like lectins/glucanases"/>
    <property type="match status" value="1"/>
</dbReference>
<dbReference type="InterPro" id="IPR001362">
    <property type="entry name" value="Glyco_hydro_32"/>
</dbReference>
<dbReference type="InterPro" id="IPR013148">
    <property type="entry name" value="Glyco_hydro_32_N"/>
</dbReference>
<dbReference type="EMBL" id="CAJSLV010000058">
    <property type="protein sequence ID" value="CAG6394721.1"/>
    <property type="molecule type" value="Genomic_DNA"/>
</dbReference>
<evidence type="ECO:0000256" key="2">
    <source>
        <dbReference type="ARBA" id="ARBA00012758"/>
    </source>
</evidence>
<dbReference type="InterPro" id="IPR018053">
    <property type="entry name" value="Glyco_hydro_32_AS"/>
</dbReference>
<feature type="domain" description="Glycosyl hydrolase family 32 C-terminal" evidence="8">
    <location>
        <begin position="335"/>
        <end position="457"/>
    </location>
</feature>
<proteinExistence type="inferred from homology"/>
<dbReference type="CDD" id="cd08996">
    <property type="entry name" value="GH32_FFase"/>
    <property type="match status" value="1"/>
</dbReference>
<dbReference type="InterPro" id="IPR013189">
    <property type="entry name" value="Glyco_hydro_32_C"/>
</dbReference>
<dbReference type="SMART" id="SM00640">
    <property type="entry name" value="Glyco_32"/>
    <property type="match status" value="1"/>
</dbReference>
<gene>
    <name evidence="9" type="ORF">SCOCK_290057</name>
</gene>
<dbReference type="Proteomes" id="UP001152519">
    <property type="component" value="Unassembled WGS sequence"/>
</dbReference>
<dbReference type="GO" id="GO:0005975">
    <property type="term" value="P:carbohydrate metabolic process"/>
    <property type="evidence" value="ECO:0007669"/>
    <property type="project" value="InterPro"/>
</dbReference>
<dbReference type="Pfam" id="PF08244">
    <property type="entry name" value="Glyco_hydro_32C"/>
    <property type="match status" value="1"/>
</dbReference>
<keyword evidence="10" id="KW-1185">Reference proteome</keyword>
<evidence type="ECO:0000259" key="7">
    <source>
        <dbReference type="Pfam" id="PF00251"/>
    </source>
</evidence>
<protein>
    <recommendedName>
        <fullName evidence="2">beta-fructofuranosidase</fullName>
        <ecNumber evidence="2">3.2.1.26</ecNumber>
    </recommendedName>
</protein>
<dbReference type="InterPro" id="IPR023296">
    <property type="entry name" value="Glyco_hydro_beta-prop_sf"/>
</dbReference>
<keyword evidence="4 5" id="KW-0326">Glycosidase</keyword>
<feature type="compositionally biased region" description="Polar residues" evidence="6">
    <location>
        <begin position="479"/>
        <end position="495"/>
    </location>
</feature>
<accession>A0A9W4E7C3</accession>
<dbReference type="InterPro" id="IPR013320">
    <property type="entry name" value="ConA-like_dom_sf"/>
</dbReference>
<evidence type="ECO:0000256" key="4">
    <source>
        <dbReference type="ARBA" id="ARBA00023295"/>
    </source>
</evidence>
<evidence type="ECO:0000313" key="10">
    <source>
        <dbReference type="Proteomes" id="UP001152519"/>
    </source>
</evidence>
<comment type="similarity">
    <text evidence="1 5">Belongs to the glycosyl hydrolase 32 family.</text>
</comment>
<feature type="region of interest" description="Disordered" evidence="6">
    <location>
        <begin position="477"/>
        <end position="510"/>
    </location>
</feature>
<evidence type="ECO:0000256" key="3">
    <source>
        <dbReference type="ARBA" id="ARBA00022801"/>
    </source>
</evidence>
<evidence type="ECO:0000256" key="1">
    <source>
        <dbReference type="ARBA" id="ARBA00009902"/>
    </source>
</evidence>
<reference evidence="9" key="1">
    <citation type="submission" date="2021-05" db="EMBL/GenBank/DDBJ databases">
        <authorList>
            <person name="Arsene-Ploetze F."/>
        </authorList>
    </citation>
    <scope>NUCLEOTIDE SEQUENCE</scope>
    <source>
        <strain evidence="9">DSM 42138</strain>
    </source>
</reference>
<evidence type="ECO:0000256" key="5">
    <source>
        <dbReference type="RuleBase" id="RU362110"/>
    </source>
</evidence>
<dbReference type="PANTHER" id="PTHR43101">
    <property type="entry name" value="BETA-FRUCTOSIDASE"/>
    <property type="match status" value="1"/>
</dbReference>
<sequence length="510" mass="55719">MSPTARDPHLPAVHPRPPKNWINDPNGLCFHDGHYHVFHQYNPHGPEHSGVHWGHMRSTDLVSWQSLPVALTPTPGGEDADGCFSGNAVSHKGRLIAFYSAYRKDRWHQPIAAAESRDGGLTWAKRPGLLIPDPPPGTTMYRDPYVWRHDGGWRMLVGAGLTGDRGAALLYESPDLESWRYLGPFFAADDGHLPGTGGWTGWECPQYATFGDRGALIVSLWDAADGPSSVRAYVGSEHEGTFQPAAHHLLDHGPDFYAPALLHAPAGPSDPEVEGGGRWLLWGWSWEARDSEWTAQAGWAGVLTLPREISLSNDGRVHQQPARELLLQRRSQLVRATGRSATTDATGLGSVGRTFDLTARLRPEAGDTARLRLTTADDGTEYLDITVDITARHLAVDRNRGSRDPRARRGRYTMPLDGAAGTDGAVEMRVVVDASIVEVFLPTGQAMTVRWYPTAEPPWRLQFLGNGHYTVDAWELGPQVSQGNPDSSGARTGSTIAADLRPLEESSTTS</sequence>
<dbReference type="PANTHER" id="PTHR43101:SF1">
    <property type="entry name" value="BETA-FRUCTOSIDASE"/>
    <property type="match status" value="1"/>
</dbReference>
<dbReference type="RefSeq" id="WP_251491448.1">
    <property type="nucleotide sequence ID" value="NZ_CAJSLV010000058.1"/>
</dbReference>
<dbReference type="GO" id="GO:0004564">
    <property type="term" value="F:beta-fructofuranosidase activity"/>
    <property type="evidence" value="ECO:0007669"/>
    <property type="project" value="UniProtKB-EC"/>
</dbReference>
<dbReference type="EC" id="3.2.1.26" evidence="2"/>
<dbReference type="Gene3D" id="2.60.120.560">
    <property type="entry name" value="Exo-inulinase, domain 1"/>
    <property type="match status" value="1"/>
</dbReference>
<dbReference type="InterPro" id="IPR051214">
    <property type="entry name" value="GH32_Enzymes"/>
</dbReference>